<evidence type="ECO:0000313" key="1">
    <source>
        <dbReference type="EMBL" id="KIW81282.1"/>
    </source>
</evidence>
<dbReference type="CDD" id="cd02440">
    <property type="entry name" value="AdoMet_MTases"/>
    <property type="match status" value="1"/>
</dbReference>
<name>A0A0D2F3L8_9EURO</name>
<dbReference type="InterPro" id="IPR029063">
    <property type="entry name" value="SAM-dependent_MTases_sf"/>
</dbReference>
<dbReference type="GeneID" id="25303797"/>
<organism evidence="1 2">
    <name type="scientific">Fonsecaea pedrosoi CBS 271.37</name>
    <dbReference type="NCBI Taxonomy" id="1442368"/>
    <lineage>
        <taxon>Eukaryota</taxon>
        <taxon>Fungi</taxon>
        <taxon>Dikarya</taxon>
        <taxon>Ascomycota</taxon>
        <taxon>Pezizomycotina</taxon>
        <taxon>Eurotiomycetes</taxon>
        <taxon>Chaetothyriomycetidae</taxon>
        <taxon>Chaetothyriales</taxon>
        <taxon>Herpotrichiellaceae</taxon>
        <taxon>Fonsecaea</taxon>
    </lineage>
</organism>
<dbReference type="STRING" id="1442368.A0A0D2F3L8"/>
<gene>
    <name evidence="1" type="ORF">Z517_04307</name>
</gene>
<proteinExistence type="predicted"/>
<keyword evidence="2" id="KW-1185">Reference proteome</keyword>
<dbReference type="GO" id="GO:0005737">
    <property type="term" value="C:cytoplasm"/>
    <property type="evidence" value="ECO:0007669"/>
    <property type="project" value="TreeGrafter"/>
</dbReference>
<dbReference type="EMBL" id="KN846971">
    <property type="protein sequence ID" value="KIW81282.1"/>
    <property type="molecule type" value="Genomic_DNA"/>
</dbReference>
<dbReference type="PANTHER" id="PTHR14614:SF130">
    <property type="entry name" value="PROTEIN-LYSINE N-METHYLTRANSFERASE EEF2KMT"/>
    <property type="match status" value="1"/>
</dbReference>
<dbReference type="OrthoDB" id="194386at2759"/>
<dbReference type="RefSeq" id="XP_013285090.1">
    <property type="nucleotide sequence ID" value="XM_013429636.1"/>
</dbReference>
<evidence type="ECO:0000313" key="2">
    <source>
        <dbReference type="Proteomes" id="UP000053029"/>
    </source>
</evidence>
<dbReference type="PANTHER" id="PTHR14614">
    <property type="entry name" value="HEPATOCELLULAR CARCINOMA-ASSOCIATED ANTIGEN"/>
    <property type="match status" value="1"/>
</dbReference>
<dbReference type="Proteomes" id="UP000053029">
    <property type="component" value="Unassembled WGS sequence"/>
</dbReference>
<reference evidence="1 2" key="1">
    <citation type="submission" date="2015-01" db="EMBL/GenBank/DDBJ databases">
        <title>The Genome Sequence of Fonsecaea pedrosoi CBS 271.37.</title>
        <authorList>
            <consortium name="The Broad Institute Genomics Platform"/>
            <person name="Cuomo C."/>
            <person name="de Hoog S."/>
            <person name="Gorbushina A."/>
            <person name="Stielow B."/>
            <person name="Teixiera M."/>
            <person name="Abouelleil A."/>
            <person name="Chapman S.B."/>
            <person name="Priest M."/>
            <person name="Young S.K."/>
            <person name="Wortman J."/>
            <person name="Nusbaum C."/>
            <person name="Birren B."/>
        </authorList>
    </citation>
    <scope>NUCLEOTIDE SEQUENCE [LARGE SCALE GENOMIC DNA]</scope>
    <source>
        <strain evidence="1 2">CBS 271.37</strain>
    </source>
</reference>
<dbReference type="Gene3D" id="3.40.50.150">
    <property type="entry name" value="Vaccinia Virus protein VP39"/>
    <property type="match status" value="1"/>
</dbReference>
<dbReference type="VEuPathDB" id="FungiDB:Z517_04307"/>
<dbReference type="Pfam" id="PF10294">
    <property type="entry name" value="Methyltransf_16"/>
    <property type="match status" value="1"/>
</dbReference>
<dbReference type="AlphaFoldDB" id="A0A0D2F3L8"/>
<sequence length="346" mass="39047">MDIARAGVEPIVIKFYRQYMQQINDVTYPPGALLINPDVQDCLYRYFFDASRNKYLPPPWYQVRILRRLIEEIENTCKDPEEDQVSDHLMEHMGYLSSLPHGDQTDEAQQSRVHSYYPPLSLDARGVRPILINEASNLLSRGSNVGLRTWEAALHLAWYLFTQRPDLVNNKHVLELGAGTGFLSLLCAIHLKASSVLATDGLGLVCESLENNVLLNKENGTLDGRTSPEVLQLDWTDQPAIAELLSNAEKSAMRYDLVIGADVTYHPDILRPLAELLSTLKARFPDVVILISAAIRSETFSQFTAICRDDLKFTVREVPCKIPDGLRYCGFFHSVATEIKIVSLER</sequence>
<dbReference type="HOGENOM" id="CLU_038942_1_2_1"/>
<dbReference type="GO" id="GO:0008757">
    <property type="term" value="F:S-adenosylmethionine-dependent methyltransferase activity"/>
    <property type="evidence" value="ECO:0007669"/>
    <property type="project" value="UniProtKB-ARBA"/>
</dbReference>
<protein>
    <recommendedName>
        <fullName evidence="3">FAM86 N-terminal domain-containing protein</fullName>
    </recommendedName>
</protein>
<evidence type="ECO:0008006" key="3">
    <source>
        <dbReference type="Google" id="ProtNLM"/>
    </source>
</evidence>
<accession>A0A0D2F3L8</accession>
<dbReference type="InterPro" id="IPR019410">
    <property type="entry name" value="Methyltransf_16"/>
</dbReference>
<dbReference type="SUPFAM" id="SSF53335">
    <property type="entry name" value="S-adenosyl-L-methionine-dependent methyltransferases"/>
    <property type="match status" value="1"/>
</dbReference>